<gene>
    <name evidence="9" type="primary">sigR_2</name>
    <name evidence="9" type="ORF">Poly41_52110</name>
</gene>
<dbReference type="GO" id="GO:0016987">
    <property type="term" value="F:sigma factor activity"/>
    <property type="evidence" value="ECO:0007669"/>
    <property type="project" value="UniProtKB-KW"/>
</dbReference>
<dbReference type="PANTHER" id="PTHR43133:SF8">
    <property type="entry name" value="RNA POLYMERASE SIGMA FACTOR HI_1459-RELATED"/>
    <property type="match status" value="1"/>
</dbReference>
<feature type="domain" description="RNA polymerase sigma factor 70 region 4 type 2" evidence="8">
    <location>
        <begin position="108"/>
        <end position="159"/>
    </location>
</feature>
<evidence type="ECO:0000256" key="1">
    <source>
        <dbReference type="ARBA" id="ARBA00010641"/>
    </source>
</evidence>
<dbReference type="PANTHER" id="PTHR43133">
    <property type="entry name" value="RNA POLYMERASE ECF-TYPE SIGMA FACTO"/>
    <property type="match status" value="1"/>
</dbReference>
<sequence length="175" mass="19796">MDHIATLSNEDLKDLGNQGFTLALRLLSHREDAADAVQDAMHQLFRKHASFDSGRGSLKSWFLRIVKNRCMDMRRKAQPVSAGSDFDPLDRSSGLPQDNLVKKEGVDIVRDALNQLSEESREILLLRDFHGLRYAEIADVLGISPGTVMSRLHRSREKLREQISHTGGRDKHVQL</sequence>
<name>A0A5C6DAI5_9BACT</name>
<proteinExistence type="inferred from homology"/>
<dbReference type="Pfam" id="PF04542">
    <property type="entry name" value="Sigma70_r2"/>
    <property type="match status" value="1"/>
</dbReference>
<dbReference type="SUPFAM" id="SSF88659">
    <property type="entry name" value="Sigma3 and sigma4 domains of RNA polymerase sigma factors"/>
    <property type="match status" value="1"/>
</dbReference>
<comment type="caution">
    <text evidence="9">The sequence shown here is derived from an EMBL/GenBank/DDBJ whole genome shotgun (WGS) entry which is preliminary data.</text>
</comment>
<dbReference type="CDD" id="cd06171">
    <property type="entry name" value="Sigma70_r4"/>
    <property type="match status" value="1"/>
</dbReference>
<keyword evidence="2" id="KW-0805">Transcription regulation</keyword>
<feature type="region of interest" description="Disordered" evidence="6">
    <location>
        <begin position="76"/>
        <end position="98"/>
    </location>
</feature>
<dbReference type="AlphaFoldDB" id="A0A5C6DAI5"/>
<evidence type="ECO:0000256" key="2">
    <source>
        <dbReference type="ARBA" id="ARBA00023015"/>
    </source>
</evidence>
<evidence type="ECO:0000256" key="5">
    <source>
        <dbReference type="ARBA" id="ARBA00023163"/>
    </source>
</evidence>
<keyword evidence="3" id="KW-0731">Sigma factor</keyword>
<evidence type="ECO:0000256" key="6">
    <source>
        <dbReference type="SAM" id="MobiDB-lite"/>
    </source>
</evidence>
<dbReference type="InterPro" id="IPR013324">
    <property type="entry name" value="RNA_pol_sigma_r3/r4-like"/>
</dbReference>
<comment type="similarity">
    <text evidence="1">Belongs to the sigma-70 factor family. ECF subfamily.</text>
</comment>
<evidence type="ECO:0000313" key="9">
    <source>
        <dbReference type="EMBL" id="TWU32834.1"/>
    </source>
</evidence>
<dbReference type="RefSeq" id="WP_146529912.1">
    <property type="nucleotide sequence ID" value="NZ_SJPV01000011.1"/>
</dbReference>
<evidence type="ECO:0000256" key="3">
    <source>
        <dbReference type="ARBA" id="ARBA00023082"/>
    </source>
</evidence>
<reference evidence="9 10" key="1">
    <citation type="submission" date="2019-02" db="EMBL/GenBank/DDBJ databases">
        <title>Deep-cultivation of Planctomycetes and their phenomic and genomic characterization uncovers novel biology.</title>
        <authorList>
            <person name="Wiegand S."/>
            <person name="Jogler M."/>
            <person name="Boedeker C."/>
            <person name="Pinto D."/>
            <person name="Vollmers J."/>
            <person name="Rivas-Marin E."/>
            <person name="Kohn T."/>
            <person name="Peeters S.H."/>
            <person name="Heuer A."/>
            <person name="Rast P."/>
            <person name="Oberbeckmann S."/>
            <person name="Bunk B."/>
            <person name="Jeske O."/>
            <person name="Meyerdierks A."/>
            <person name="Storesund J.E."/>
            <person name="Kallscheuer N."/>
            <person name="Luecker S."/>
            <person name="Lage O.M."/>
            <person name="Pohl T."/>
            <person name="Merkel B.J."/>
            <person name="Hornburger P."/>
            <person name="Mueller R.-W."/>
            <person name="Bruemmer F."/>
            <person name="Labrenz M."/>
            <person name="Spormann A.M."/>
            <person name="Op Den Camp H."/>
            <person name="Overmann J."/>
            <person name="Amann R."/>
            <person name="Jetten M.S.M."/>
            <person name="Mascher T."/>
            <person name="Medema M.H."/>
            <person name="Devos D.P."/>
            <person name="Kaster A.-K."/>
            <person name="Ovreas L."/>
            <person name="Rohde M."/>
            <person name="Galperin M.Y."/>
            <person name="Jogler C."/>
        </authorList>
    </citation>
    <scope>NUCLEOTIDE SEQUENCE [LARGE SCALE GENOMIC DNA]</scope>
    <source>
        <strain evidence="9 10">Poly41</strain>
    </source>
</reference>
<accession>A0A5C6DAI5</accession>
<dbReference type="NCBIfam" id="TIGR02937">
    <property type="entry name" value="sigma70-ECF"/>
    <property type="match status" value="1"/>
</dbReference>
<dbReference type="SUPFAM" id="SSF88946">
    <property type="entry name" value="Sigma2 domain of RNA polymerase sigma factors"/>
    <property type="match status" value="1"/>
</dbReference>
<dbReference type="GO" id="GO:0003677">
    <property type="term" value="F:DNA binding"/>
    <property type="evidence" value="ECO:0007669"/>
    <property type="project" value="UniProtKB-KW"/>
</dbReference>
<dbReference type="Gene3D" id="1.10.1740.10">
    <property type="match status" value="1"/>
</dbReference>
<evidence type="ECO:0000313" key="10">
    <source>
        <dbReference type="Proteomes" id="UP000319143"/>
    </source>
</evidence>
<dbReference type="InterPro" id="IPR007627">
    <property type="entry name" value="RNA_pol_sigma70_r2"/>
</dbReference>
<dbReference type="InterPro" id="IPR013249">
    <property type="entry name" value="RNA_pol_sigma70_r4_t2"/>
</dbReference>
<organism evidence="9 10">
    <name type="scientific">Novipirellula artificiosorum</name>
    <dbReference type="NCBI Taxonomy" id="2528016"/>
    <lineage>
        <taxon>Bacteria</taxon>
        <taxon>Pseudomonadati</taxon>
        <taxon>Planctomycetota</taxon>
        <taxon>Planctomycetia</taxon>
        <taxon>Pirellulales</taxon>
        <taxon>Pirellulaceae</taxon>
        <taxon>Novipirellula</taxon>
    </lineage>
</organism>
<dbReference type="Proteomes" id="UP000319143">
    <property type="component" value="Unassembled WGS sequence"/>
</dbReference>
<evidence type="ECO:0000256" key="4">
    <source>
        <dbReference type="ARBA" id="ARBA00023125"/>
    </source>
</evidence>
<dbReference type="GO" id="GO:0006352">
    <property type="term" value="P:DNA-templated transcription initiation"/>
    <property type="evidence" value="ECO:0007669"/>
    <property type="project" value="InterPro"/>
</dbReference>
<dbReference type="Pfam" id="PF08281">
    <property type="entry name" value="Sigma70_r4_2"/>
    <property type="match status" value="1"/>
</dbReference>
<dbReference type="OrthoDB" id="9785675at2"/>
<dbReference type="InterPro" id="IPR014284">
    <property type="entry name" value="RNA_pol_sigma-70_dom"/>
</dbReference>
<dbReference type="InterPro" id="IPR039425">
    <property type="entry name" value="RNA_pol_sigma-70-like"/>
</dbReference>
<dbReference type="InterPro" id="IPR013325">
    <property type="entry name" value="RNA_pol_sigma_r2"/>
</dbReference>
<dbReference type="InterPro" id="IPR036388">
    <property type="entry name" value="WH-like_DNA-bd_sf"/>
</dbReference>
<dbReference type="Gene3D" id="1.10.10.10">
    <property type="entry name" value="Winged helix-like DNA-binding domain superfamily/Winged helix DNA-binding domain"/>
    <property type="match status" value="1"/>
</dbReference>
<evidence type="ECO:0000259" key="8">
    <source>
        <dbReference type="Pfam" id="PF08281"/>
    </source>
</evidence>
<keyword evidence="10" id="KW-1185">Reference proteome</keyword>
<evidence type="ECO:0000259" key="7">
    <source>
        <dbReference type="Pfam" id="PF04542"/>
    </source>
</evidence>
<feature type="domain" description="RNA polymerase sigma-70 region 2" evidence="7">
    <location>
        <begin position="21"/>
        <end position="78"/>
    </location>
</feature>
<dbReference type="EMBL" id="SJPV01000011">
    <property type="protein sequence ID" value="TWU32834.1"/>
    <property type="molecule type" value="Genomic_DNA"/>
</dbReference>
<keyword evidence="5" id="KW-0804">Transcription</keyword>
<protein>
    <submittedName>
        <fullName evidence="9">ECF RNA polymerase sigma factor SigR</fullName>
    </submittedName>
</protein>
<keyword evidence="4" id="KW-0238">DNA-binding</keyword>